<dbReference type="InterPro" id="IPR013272">
    <property type="entry name" value="Vps72/YL1_C"/>
</dbReference>
<keyword evidence="2" id="KW-0805">Transcription regulation</keyword>
<reference evidence="6 7" key="1">
    <citation type="submission" date="2020-06" db="EMBL/GenBank/DDBJ databases">
        <title>The yeast mating-type switching endonuclease HO is a domesticated member of an unorthodox homing genetic element family.</title>
        <authorList>
            <person name="Coughlan A.Y."/>
            <person name="Lombardi L."/>
            <person name="Braun-Galleani S."/>
            <person name="Martos A.R."/>
            <person name="Galeote V."/>
            <person name="Bigey F."/>
            <person name="Dequin S."/>
            <person name="Byrne K.P."/>
            <person name="Wolfe K.H."/>
        </authorList>
    </citation>
    <scope>NUCLEOTIDE SEQUENCE [LARGE SCALE GENOMIC DNA]</scope>
    <source>
        <strain evidence="6 7">CBS2947</strain>
    </source>
</reference>
<proteinExistence type="predicted"/>
<gene>
    <name evidence="6" type="ORF">HG537_0B04690</name>
</gene>
<dbReference type="AlphaFoldDB" id="A0A7H9HPD6"/>
<dbReference type="EMBL" id="CP059268">
    <property type="protein sequence ID" value="QLQ79121.1"/>
    <property type="molecule type" value="Genomic_DNA"/>
</dbReference>
<evidence type="ECO:0000256" key="3">
    <source>
        <dbReference type="ARBA" id="ARBA00023163"/>
    </source>
</evidence>
<dbReference type="OrthoDB" id="49520at2759"/>
<evidence type="ECO:0000256" key="2">
    <source>
        <dbReference type="ARBA" id="ARBA00023015"/>
    </source>
</evidence>
<evidence type="ECO:0000313" key="6">
    <source>
        <dbReference type="EMBL" id="QLQ79121.1"/>
    </source>
</evidence>
<accession>A0A7H9HPD6</accession>
<dbReference type="PANTHER" id="PTHR31200">
    <property type="entry name" value="INO80 COMPLEX SUBUNIT C"/>
    <property type="match status" value="1"/>
</dbReference>
<dbReference type="GO" id="GO:0006338">
    <property type="term" value="P:chromatin remodeling"/>
    <property type="evidence" value="ECO:0007669"/>
    <property type="project" value="InterPro"/>
</dbReference>
<dbReference type="Pfam" id="PF08265">
    <property type="entry name" value="YL1_C"/>
    <property type="match status" value="1"/>
</dbReference>
<keyword evidence="7" id="KW-1185">Reference proteome</keyword>
<dbReference type="SMART" id="SM00993">
    <property type="entry name" value="YL1_C"/>
    <property type="match status" value="1"/>
</dbReference>
<keyword evidence="3" id="KW-0804">Transcription</keyword>
<evidence type="ECO:0000259" key="5">
    <source>
        <dbReference type="SMART" id="SM00993"/>
    </source>
</evidence>
<sequence>MSNGSGNERMDFLKRVAGENVIGVPSRFKKYGYRKPSRRHKSGRQVIADESKRISLLLQEEGNGEKRVPKVTYFNVNAPPSTRPTKKYCDITGLVGRYRSPVNNLRYHNAEIYQLVVKPMAPGVDQEYLKLRGDHFVLK</sequence>
<dbReference type="Proteomes" id="UP000510647">
    <property type="component" value="Chromosome 2"/>
</dbReference>
<dbReference type="GO" id="GO:0031011">
    <property type="term" value="C:Ino80 complex"/>
    <property type="evidence" value="ECO:0007669"/>
    <property type="project" value="InterPro"/>
</dbReference>
<dbReference type="InterPro" id="IPR029525">
    <property type="entry name" value="INO80C/Ies6"/>
</dbReference>
<name>A0A7H9HPD6_9SACH</name>
<protein>
    <recommendedName>
        <fullName evidence="5">Vps72/YL1 C-terminal domain-containing protein</fullName>
    </recommendedName>
</protein>
<comment type="subcellular location">
    <subcellularLocation>
        <location evidence="1">Nucleus</location>
    </subcellularLocation>
</comment>
<organism evidence="6 7">
    <name type="scientific">Torulaspora globosa</name>
    <dbReference type="NCBI Taxonomy" id="48254"/>
    <lineage>
        <taxon>Eukaryota</taxon>
        <taxon>Fungi</taxon>
        <taxon>Dikarya</taxon>
        <taxon>Ascomycota</taxon>
        <taxon>Saccharomycotina</taxon>
        <taxon>Saccharomycetes</taxon>
        <taxon>Saccharomycetales</taxon>
        <taxon>Saccharomycetaceae</taxon>
        <taxon>Torulaspora</taxon>
    </lineage>
</organism>
<dbReference type="PANTHER" id="PTHR31200:SF1">
    <property type="entry name" value="INO80 COMPLEX SUBUNIT C"/>
    <property type="match status" value="1"/>
</dbReference>
<evidence type="ECO:0000313" key="7">
    <source>
        <dbReference type="Proteomes" id="UP000510647"/>
    </source>
</evidence>
<evidence type="ECO:0000256" key="1">
    <source>
        <dbReference type="ARBA" id="ARBA00004123"/>
    </source>
</evidence>
<keyword evidence="4" id="KW-0539">Nucleus</keyword>
<evidence type="ECO:0000256" key="4">
    <source>
        <dbReference type="ARBA" id="ARBA00023242"/>
    </source>
</evidence>
<feature type="domain" description="Vps72/YL1 C-terminal" evidence="5">
    <location>
        <begin position="87"/>
        <end position="116"/>
    </location>
</feature>